<feature type="domain" description="PapC-like C-terminal" evidence="10">
    <location>
        <begin position="722"/>
        <end position="787"/>
    </location>
</feature>
<dbReference type="GO" id="GO:0009297">
    <property type="term" value="P:pilus assembly"/>
    <property type="evidence" value="ECO:0007669"/>
    <property type="project" value="InterPro"/>
</dbReference>
<evidence type="ECO:0000256" key="9">
    <source>
        <dbReference type="ARBA" id="ARBA00023237"/>
    </source>
</evidence>
<evidence type="ECO:0000259" key="10">
    <source>
        <dbReference type="Pfam" id="PF13953"/>
    </source>
</evidence>
<reference evidence="12" key="1">
    <citation type="submission" date="2017-12" db="EMBL/GenBank/DDBJ databases">
        <title>Genome sequencing and analysis.</title>
        <authorList>
            <person name="Huang Y.-T."/>
        </authorList>
    </citation>
    <scope>NUCLEOTIDE SEQUENCE</scope>
    <source>
        <strain evidence="12">VGH116</strain>
    </source>
</reference>
<evidence type="ECO:0000256" key="3">
    <source>
        <dbReference type="ARBA" id="ARBA00022448"/>
    </source>
</evidence>
<dbReference type="Gene3D" id="2.60.40.2610">
    <property type="entry name" value="Outer membrane usher protein FimD, plug domain"/>
    <property type="match status" value="1"/>
</dbReference>
<dbReference type="RefSeq" id="WP_046025127.1">
    <property type="nucleotide sequence ID" value="NZ_CP032295.1"/>
</dbReference>
<comment type="subcellular location">
    <subcellularLocation>
        <location evidence="1">Cell outer membrane</location>
        <topology evidence="1">Multi-pass membrane protein</topology>
    </subcellularLocation>
</comment>
<evidence type="ECO:0000256" key="4">
    <source>
        <dbReference type="ARBA" id="ARBA00022452"/>
    </source>
</evidence>
<dbReference type="Gene3D" id="2.60.40.3110">
    <property type="match status" value="1"/>
</dbReference>
<evidence type="ECO:0000259" key="11">
    <source>
        <dbReference type="Pfam" id="PF13954"/>
    </source>
</evidence>
<keyword evidence="9" id="KW-0998">Cell outer membrane</keyword>
<dbReference type="InterPro" id="IPR000015">
    <property type="entry name" value="Fimb_usher"/>
</dbReference>
<comment type="similarity">
    <text evidence="2">Belongs to the fimbrial export usher family.</text>
</comment>
<evidence type="ECO:0000256" key="1">
    <source>
        <dbReference type="ARBA" id="ARBA00004571"/>
    </source>
</evidence>
<organism evidence="12 13">
    <name type="scientific">Morganella morganii</name>
    <name type="common">Proteus morganii</name>
    <dbReference type="NCBI Taxonomy" id="582"/>
    <lineage>
        <taxon>Bacteria</taxon>
        <taxon>Pseudomonadati</taxon>
        <taxon>Pseudomonadota</taxon>
        <taxon>Gammaproteobacteria</taxon>
        <taxon>Enterobacterales</taxon>
        <taxon>Morganellaceae</taxon>
        <taxon>Morganella</taxon>
    </lineage>
</organism>
<dbReference type="GO" id="GO:0015473">
    <property type="term" value="F:fimbrial usher porin activity"/>
    <property type="evidence" value="ECO:0007669"/>
    <property type="project" value="InterPro"/>
</dbReference>
<dbReference type="InterPro" id="IPR042186">
    <property type="entry name" value="FimD_plug_dom"/>
</dbReference>
<evidence type="ECO:0000313" key="12">
    <source>
        <dbReference type="EMBL" id="MBE8613861.1"/>
    </source>
</evidence>
<keyword evidence="6" id="KW-0812">Transmembrane</keyword>
<evidence type="ECO:0000256" key="8">
    <source>
        <dbReference type="ARBA" id="ARBA00023136"/>
    </source>
</evidence>
<keyword evidence="7" id="KW-0732">Signal</keyword>
<dbReference type="Pfam" id="PF13954">
    <property type="entry name" value="PapC_N"/>
    <property type="match status" value="1"/>
</dbReference>
<keyword evidence="4" id="KW-1134">Transmembrane beta strand</keyword>
<proteinExistence type="inferred from homology"/>
<keyword evidence="5" id="KW-1029">Fimbrium biogenesis</keyword>
<keyword evidence="8" id="KW-0472">Membrane</keyword>
<dbReference type="InterPro" id="IPR043142">
    <property type="entry name" value="PapC-like_C_sf"/>
</dbReference>
<gene>
    <name evidence="12" type="ORF">CYG68_15840</name>
</gene>
<dbReference type="SUPFAM" id="SSF141729">
    <property type="entry name" value="FimD N-terminal domain-like"/>
    <property type="match status" value="1"/>
</dbReference>
<dbReference type="PANTHER" id="PTHR30451:SF21">
    <property type="entry name" value="FIMBRIAL USHER DOMAIN-CONTAINING PROTEIN YDET-RELATED"/>
    <property type="match status" value="1"/>
</dbReference>
<dbReference type="InterPro" id="IPR025885">
    <property type="entry name" value="PapC_N"/>
</dbReference>
<dbReference type="InterPro" id="IPR025949">
    <property type="entry name" value="PapC-like_C"/>
</dbReference>
<dbReference type="Pfam" id="PF00577">
    <property type="entry name" value="Usher"/>
    <property type="match status" value="1"/>
</dbReference>
<dbReference type="Pfam" id="PF13953">
    <property type="entry name" value="PapC_C"/>
    <property type="match status" value="1"/>
</dbReference>
<dbReference type="Proteomes" id="UP000650477">
    <property type="component" value="Unassembled WGS sequence"/>
</dbReference>
<evidence type="ECO:0000256" key="7">
    <source>
        <dbReference type="ARBA" id="ARBA00022729"/>
    </source>
</evidence>
<evidence type="ECO:0000256" key="6">
    <source>
        <dbReference type="ARBA" id="ARBA00022692"/>
    </source>
</evidence>
<dbReference type="GO" id="GO:0009279">
    <property type="term" value="C:cell outer membrane"/>
    <property type="evidence" value="ECO:0007669"/>
    <property type="project" value="UniProtKB-SubCell"/>
</dbReference>
<sequence length="800" mass="88275">MQLKTPYFFLLAVVIVFPPVTVFAAPYFNPAALGLDGDDPVMDPAQFQYLRERQFQEEGRYFVAVTVNQQAVSGQWLEFRYHPQQKRLLPWVNRRQWLIWGLRPDASPAFAETENTAPVADITALVSGVSLSFDSARQSLDITIPQRFFLTEAQRAADASLWEPGITAFMLNYDYRFSRDSNSFSQRTGHTLLLQSGVNAGDWRLRHHSRAEHREGKLTWQSERLWMYRAIASRRSELQLGELFSGDVLFDSRAFRGIRLASQSDMYPLNQQGYAPVIRGITGQSAELTIRQQGMTIRRETLPAGEFVIDDLNTSFQGTELDVTIEEADGTVQRFTQHGTSVPVMQREGRLSYTLDTGKYRGNRNNNKDLFVKSTAAYGINSVLTLYGGGYAAQHALSSGVGAGVNMGAAGGVSADILMRHTTATQHPRYRLNYQKFFPLAGTLVNTGAAHEQQSRQWQVRLLQPLPGDNGTLSAGYHYNRTGHDGRGYRAMINRDAGYSGHIGRVHYGVNAQYRTGGHFRKADKRVSVALSVPLDFAGQQARSHFHYHQRAGKASLQTSVNGLLGDEQRLGYSVTHSYQQQGAAHYRGAELRWRHDLADIRGRINHSQGHNTLNGDIQGGLIIHGDGITLSRPLGETNGLADTGGTGGIRVASRAAAQTDSAGFSVIPQLSHYHQNVIRIDPETLPDNADADDPVVQVIPSKGALVPVRFAVNTGYRVIYALRTAQGPVPFAARVKVKKADDSSVSGITGEDGEVYLSGLPAQGHLQAVWGKGMHEQCGADFTVPEDQQGLITLPLICR</sequence>
<keyword evidence="3" id="KW-0813">Transport</keyword>
<dbReference type="Gene3D" id="2.60.40.2070">
    <property type="match status" value="1"/>
</dbReference>
<evidence type="ECO:0000313" key="13">
    <source>
        <dbReference type="Proteomes" id="UP000650477"/>
    </source>
</evidence>
<dbReference type="InterPro" id="IPR037224">
    <property type="entry name" value="PapC_N_sf"/>
</dbReference>
<protein>
    <submittedName>
        <fullName evidence="12">Fimbrial biogenesis outer membrane usher protein</fullName>
    </submittedName>
</protein>
<feature type="domain" description="PapC N-terminal" evidence="11">
    <location>
        <begin position="27"/>
        <end position="175"/>
    </location>
</feature>
<comment type="caution">
    <text evidence="12">The sequence shown here is derived from an EMBL/GenBank/DDBJ whole genome shotgun (WGS) entry which is preliminary data.</text>
</comment>
<evidence type="ECO:0000256" key="2">
    <source>
        <dbReference type="ARBA" id="ARBA00008064"/>
    </source>
</evidence>
<evidence type="ECO:0000256" key="5">
    <source>
        <dbReference type="ARBA" id="ARBA00022558"/>
    </source>
</evidence>
<dbReference type="AlphaFoldDB" id="A0A8I0PWW8"/>
<accession>A0A8I0PWW8</accession>
<dbReference type="PANTHER" id="PTHR30451">
    <property type="entry name" value="OUTER MEMBRANE USHER PROTEIN"/>
    <property type="match status" value="1"/>
</dbReference>
<dbReference type="Gene3D" id="3.10.20.410">
    <property type="match status" value="1"/>
</dbReference>
<name>A0A8I0PWW8_MORMO</name>
<dbReference type="EMBL" id="PKLF01000015">
    <property type="protein sequence ID" value="MBE8613861.1"/>
    <property type="molecule type" value="Genomic_DNA"/>
</dbReference>